<feature type="transmembrane region" description="Helical" evidence="1">
    <location>
        <begin position="48"/>
        <end position="68"/>
    </location>
</feature>
<dbReference type="EMBL" id="HBUF01201335">
    <property type="protein sequence ID" value="CAG6662003.1"/>
    <property type="molecule type" value="Transcribed_RNA"/>
</dbReference>
<dbReference type="AlphaFoldDB" id="A0A8D8S2G2"/>
<sequence length="106" mass="12369">MNNLFSICYLFIITLISKLLLYYSLFSVGQKGRGLNPCPEQTLFNCSILYLCLVSLGYVDYVVFLLSVKFNKEMVQYISTRPLSLEYGTTLYIIFTELDCHFFDRK</sequence>
<accession>A0A8D8S2G2</accession>
<keyword evidence="1" id="KW-0472">Membrane</keyword>
<reference evidence="2" key="1">
    <citation type="submission" date="2021-05" db="EMBL/GenBank/DDBJ databases">
        <authorList>
            <person name="Alioto T."/>
            <person name="Alioto T."/>
            <person name="Gomez Garrido J."/>
        </authorList>
    </citation>
    <scope>NUCLEOTIDE SEQUENCE</scope>
</reference>
<feature type="transmembrane region" description="Helical" evidence="1">
    <location>
        <begin position="7"/>
        <end position="28"/>
    </location>
</feature>
<keyword evidence="1" id="KW-1133">Transmembrane helix</keyword>
<keyword evidence="1" id="KW-0812">Transmembrane</keyword>
<proteinExistence type="predicted"/>
<evidence type="ECO:0000256" key="1">
    <source>
        <dbReference type="SAM" id="Phobius"/>
    </source>
</evidence>
<name>A0A8D8S2G2_9HEMI</name>
<protein>
    <submittedName>
        <fullName evidence="2">Uncharacterized protein</fullName>
    </submittedName>
</protein>
<organism evidence="2">
    <name type="scientific">Cacopsylla melanoneura</name>
    <dbReference type="NCBI Taxonomy" id="428564"/>
    <lineage>
        <taxon>Eukaryota</taxon>
        <taxon>Metazoa</taxon>
        <taxon>Ecdysozoa</taxon>
        <taxon>Arthropoda</taxon>
        <taxon>Hexapoda</taxon>
        <taxon>Insecta</taxon>
        <taxon>Pterygota</taxon>
        <taxon>Neoptera</taxon>
        <taxon>Paraneoptera</taxon>
        <taxon>Hemiptera</taxon>
        <taxon>Sternorrhyncha</taxon>
        <taxon>Psylloidea</taxon>
        <taxon>Psyllidae</taxon>
        <taxon>Psyllinae</taxon>
        <taxon>Cacopsylla</taxon>
    </lineage>
</organism>
<evidence type="ECO:0000313" key="2">
    <source>
        <dbReference type="EMBL" id="CAG6662003.1"/>
    </source>
</evidence>